<organism evidence="1 2">
    <name type="scientific">Xylaria multiplex</name>
    <dbReference type="NCBI Taxonomy" id="323545"/>
    <lineage>
        <taxon>Eukaryota</taxon>
        <taxon>Fungi</taxon>
        <taxon>Dikarya</taxon>
        <taxon>Ascomycota</taxon>
        <taxon>Pezizomycotina</taxon>
        <taxon>Sordariomycetes</taxon>
        <taxon>Xylariomycetidae</taxon>
        <taxon>Xylariales</taxon>
        <taxon>Xylariaceae</taxon>
        <taxon>Xylaria</taxon>
    </lineage>
</organism>
<evidence type="ECO:0008006" key="3">
    <source>
        <dbReference type="Google" id="ProtNLM"/>
    </source>
</evidence>
<name>A0A7C8MRC1_9PEZI</name>
<dbReference type="InParanoid" id="A0A7C8MRC1"/>
<dbReference type="PANTHER" id="PTHR47784:SF7">
    <property type="entry name" value="ZN(II)2CYS6 TRANSCRIPTION FACTOR (EUROFUNG)"/>
    <property type="match status" value="1"/>
</dbReference>
<dbReference type="PANTHER" id="PTHR47784">
    <property type="entry name" value="STEROL UPTAKE CONTROL PROTEIN 2"/>
    <property type="match status" value="1"/>
</dbReference>
<reference evidence="1 2" key="1">
    <citation type="submission" date="2019-12" db="EMBL/GenBank/DDBJ databases">
        <title>Draft genome sequence of the ascomycete Xylaria multiplex DSM 110363.</title>
        <authorList>
            <person name="Buettner E."/>
            <person name="Kellner H."/>
        </authorList>
    </citation>
    <scope>NUCLEOTIDE SEQUENCE [LARGE SCALE GENOMIC DNA]</scope>
    <source>
        <strain evidence="1 2">DSM 110363</strain>
    </source>
</reference>
<accession>A0A7C8MRC1</accession>
<sequence length="297" mass="33238">MIPGAPLASFEFKPQYSANTQIFRYLIPYISAVRSLYSIHQDRSREPDLLPSAYEASVVASTAFRGVEREVNSNNWPSILLFILCNLMFYFGVSRSTAPRDFDYLEIFQCVLRGTGTIRKELLIRVFMTGLIGENRAHYSYIASPQAIKTQGALTLLTSASHPNNTPDATIAACNEALVLLKGWVVTVDGCPKNWAHFFYWPCAVSEAFVLVLGERQPIAILIFIHWCAVMHHAPETWFLDGWARRTALAAMTAIPPTIDYDLLRWPMAVFNSGPGPRAHVAFEETGKVGKCSRMPC</sequence>
<proteinExistence type="predicted"/>
<dbReference type="AlphaFoldDB" id="A0A7C8MRC1"/>
<gene>
    <name evidence="1" type="ORF">GQX73_g7156</name>
</gene>
<dbReference type="InterPro" id="IPR053157">
    <property type="entry name" value="Sterol_Uptake_Regulator"/>
</dbReference>
<keyword evidence="2" id="KW-1185">Reference proteome</keyword>
<protein>
    <recommendedName>
        <fullName evidence="3">Transcription factor domain-containing protein</fullName>
    </recommendedName>
</protein>
<dbReference type="OrthoDB" id="3546279at2759"/>
<comment type="caution">
    <text evidence="1">The sequence shown here is derived from an EMBL/GenBank/DDBJ whole genome shotgun (WGS) entry which is preliminary data.</text>
</comment>
<dbReference type="EMBL" id="WUBL01000089">
    <property type="protein sequence ID" value="KAF2966427.1"/>
    <property type="molecule type" value="Genomic_DNA"/>
</dbReference>
<dbReference type="Proteomes" id="UP000481858">
    <property type="component" value="Unassembled WGS sequence"/>
</dbReference>
<evidence type="ECO:0000313" key="2">
    <source>
        <dbReference type="Proteomes" id="UP000481858"/>
    </source>
</evidence>
<dbReference type="GO" id="GO:0001228">
    <property type="term" value="F:DNA-binding transcription activator activity, RNA polymerase II-specific"/>
    <property type="evidence" value="ECO:0007669"/>
    <property type="project" value="TreeGrafter"/>
</dbReference>
<evidence type="ECO:0000313" key="1">
    <source>
        <dbReference type="EMBL" id="KAF2966427.1"/>
    </source>
</evidence>